<accession>A0AAV9F4U7</accession>
<name>A0AAV9F4U7_ACOCL</name>
<reference evidence="1" key="2">
    <citation type="submission" date="2023-06" db="EMBL/GenBank/DDBJ databases">
        <authorList>
            <person name="Ma L."/>
            <person name="Liu K.-W."/>
            <person name="Li Z."/>
            <person name="Hsiao Y.-Y."/>
            <person name="Qi Y."/>
            <person name="Fu T."/>
            <person name="Tang G."/>
            <person name="Zhang D."/>
            <person name="Sun W.-H."/>
            <person name="Liu D.-K."/>
            <person name="Li Y."/>
            <person name="Chen G.-Z."/>
            <person name="Liu X.-D."/>
            <person name="Liao X.-Y."/>
            <person name="Jiang Y.-T."/>
            <person name="Yu X."/>
            <person name="Hao Y."/>
            <person name="Huang J."/>
            <person name="Zhao X.-W."/>
            <person name="Ke S."/>
            <person name="Chen Y.-Y."/>
            <person name="Wu W.-L."/>
            <person name="Hsu J.-L."/>
            <person name="Lin Y.-F."/>
            <person name="Huang M.-D."/>
            <person name="Li C.-Y."/>
            <person name="Huang L."/>
            <person name="Wang Z.-W."/>
            <person name="Zhao X."/>
            <person name="Zhong W.-Y."/>
            <person name="Peng D.-H."/>
            <person name="Ahmad S."/>
            <person name="Lan S."/>
            <person name="Zhang J.-S."/>
            <person name="Tsai W.-C."/>
            <person name="Van De Peer Y."/>
            <person name="Liu Z.-J."/>
        </authorList>
    </citation>
    <scope>NUCLEOTIDE SEQUENCE</scope>
    <source>
        <strain evidence="1">CP</strain>
        <tissue evidence="1">Leaves</tissue>
    </source>
</reference>
<evidence type="ECO:0000313" key="2">
    <source>
        <dbReference type="Proteomes" id="UP001180020"/>
    </source>
</evidence>
<gene>
    <name evidence="1" type="ORF">QJS10_CPB04g01322</name>
</gene>
<reference evidence="1" key="1">
    <citation type="journal article" date="2023" name="Nat. Commun.">
        <title>Diploid and tetraploid genomes of Acorus and the evolution of monocots.</title>
        <authorList>
            <person name="Ma L."/>
            <person name="Liu K.W."/>
            <person name="Li Z."/>
            <person name="Hsiao Y.Y."/>
            <person name="Qi Y."/>
            <person name="Fu T."/>
            <person name="Tang G.D."/>
            <person name="Zhang D."/>
            <person name="Sun W.H."/>
            <person name="Liu D.K."/>
            <person name="Li Y."/>
            <person name="Chen G.Z."/>
            <person name="Liu X.D."/>
            <person name="Liao X.Y."/>
            <person name="Jiang Y.T."/>
            <person name="Yu X."/>
            <person name="Hao Y."/>
            <person name="Huang J."/>
            <person name="Zhao X.W."/>
            <person name="Ke S."/>
            <person name="Chen Y.Y."/>
            <person name="Wu W.L."/>
            <person name="Hsu J.L."/>
            <person name="Lin Y.F."/>
            <person name="Huang M.D."/>
            <person name="Li C.Y."/>
            <person name="Huang L."/>
            <person name="Wang Z.W."/>
            <person name="Zhao X."/>
            <person name="Zhong W.Y."/>
            <person name="Peng D.H."/>
            <person name="Ahmad S."/>
            <person name="Lan S."/>
            <person name="Zhang J.S."/>
            <person name="Tsai W.C."/>
            <person name="Van de Peer Y."/>
            <person name="Liu Z.J."/>
        </authorList>
    </citation>
    <scope>NUCLEOTIDE SEQUENCE</scope>
    <source>
        <strain evidence="1">CP</strain>
    </source>
</reference>
<evidence type="ECO:0000313" key="1">
    <source>
        <dbReference type="EMBL" id="KAK1319582.1"/>
    </source>
</evidence>
<dbReference type="EMBL" id="JAUJYO010000004">
    <property type="protein sequence ID" value="KAK1319582.1"/>
    <property type="molecule type" value="Genomic_DNA"/>
</dbReference>
<dbReference type="AlphaFoldDB" id="A0AAV9F4U7"/>
<dbReference type="Proteomes" id="UP001180020">
    <property type="component" value="Unassembled WGS sequence"/>
</dbReference>
<sequence>MGVLRVGTLGPRRLGCATTRVSVICWVLGEYGTTDGKYSASYITEKLCDAAEAHSNDNTFKEKRFPIALMKTTIMERSPRYLIGNSMAIQFNLDARAAISSKGILIPTN</sequence>
<comment type="caution">
    <text evidence="1">The sequence shown here is derived from an EMBL/GenBank/DDBJ whole genome shotgun (WGS) entry which is preliminary data.</text>
</comment>
<organism evidence="1 2">
    <name type="scientific">Acorus calamus</name>
    <name type="common">Sweet flag</name>
    <dbReference type="NCBI Taxonomy" id="4465"/>
    <lineage>
        <taxon>Eukaryota</taxon>
        <taxon>Viridiplantae</taxon>
        <taxon>Streptophyta</taxon>
        <taxon>Embryophyta</taxon>
        <taxon>Tracheophyta</taxon>
        <taxon>Spermatophyta</taxon>
        <taxon>Magnoliopsida</taxon>
        <taxon>Liliopsida</taxon>
        <taxon>Acoraceae</taxon>
        <taxon>Acorus</taxon>
    </lineage>
</organism>
<keyword evidence="2" id="KW-1185">Reference proteome</keyword>
<protein>
    <submittedName>
        <fullName evidence="1">AP-4 complex subunit epsilon</fullName>
    </submittedName>
</protein>
<proteinExistence type="predicted"/>